<dbReference type="AlphaFoldDB" id="A0AA41YVJ5"/>
<keyword evidence="1" id="KW-0472">Membrane</keyword>
<dbReference type="RefSeq" id="WP_282585719.1">
    <property type="nucleotide sequence ID" value="NZ_JAMOIM010000009.1"/>
</dbReference>
<feature type="transmembrane region" description="Helical" evidence="1">
    <location>
        <begin position="12"/>
        <end position="29"/>
    </location>
</feature>
<organism evidence="3 4">
    <name type="scientific">Lichenifustis flavocetrariae</name>
    <dbReference type="NCBI Taxonomy" id="2949735"/>
    <lineage>
        <taxon>Bacteria</taxon>
        <taxon>Pseudomonadati</taxon>
        <taxon>Pseudomonadota</taxon>
        <taxon>Alphaproteobacteria</taxon>
        <taxon>Hyphomicrobiales</taxon>
        <taxon>Lichenihabitantaceae</taxon>
        <taxon>Lichenifustis</taxon>
    </lineage>
</organism>
<evidence type="ECO:0000259" key="2">
    <source>
        <dbReference type="Pfam" id="PF21741"/>
    </source>
</evidence>
<feature type="domain" description="DUF6867" evidence="2">
    <location>
        <begin position="14"/>
        <end position="115"/>
    </location>
</feature>
<sequence>MGGLLYTTDDGGLFHFIALTVVIGGILAWQAGRAISGTWRGFWIVPFYMLILAAGVRFLHYALFGEELLNLQYYIVSFLVAILAAIYGYRSRRSEQMSTQYSWIYSRSGPIGWTMKS</sequence>
<reference evidence="3" key="1">
    <citation type="submission" date="2022-05" db="EMBL/GenBank/DDBJ databases">
        <authorList>
            <person name="Pankratov T."/>
        </authorList>
    </citation>
    <scope>NUCLEOTIDE SEQUENCE</scope>
    <source>
        <strain evidence="3">BP6-180914</strain>
    </source>
</reference>
<protein>
    <recommendedName>
        <fullName evidence="2">DUF6867 domain-containing protein</fullName>
    </recommendedName>
</protein>
<keyword evidence="4" id="KW-1185">Reference proteome</keyword>
<dbReference type="InterPro" id="IPR049201">
    <property type="entry name" value="DUF6867"/>
</dbReference>
<dbReference type="EMBL" id="JAMOIM010000009">
    <property type="protein sequence ID" value="MCW6509351.1"/>
    <property type="molecule type" value="Genomic_DNA"/>
</dbReference>
<proteinExistence type="predicted"/>
<feature type="transmembrane region" description="Helical" evidence="1">
    <location>
        <begin position="71"/>
        <end position="89"/>
    </location>
</feature>
<evidence type="ECO:0000256" key="1">
    <source>
        <dbReference type="SAM" id="Phobius"/>
    </source>
</evidence>
<name>A0AA41YVJ5_9HYPH</name>
<keyword evidence="1" id="KW-1133">Transmembrane helix</keyword>
<evidence type="ECO:0000313" key="3">
    <source>
        <dbReference type="EMBL" id="MCW6509351.1"/>
    </source>
</evidence>
<dbReference type="Pfam" id="PF21741">
    <property type="entry name" value="DUF6867"/>
    <property type="match status" value="1"/>
</dbReference>
<feature type="transmembrane region" description="Helical" evidence="1">
    <location>
        <begin position="41"/>
        <end position="59"/>
    </location>
</feature>
<keyword evidence="1" id="KW-0812">Transmembrane</keyword>
<comment type="caution">
    <text evidence="3">The sequence shown here is derived from an EMBL/GenBank/DDBJ whole genome shotgun (WGS) entry which is preliminary data.</text>
</comment>
<evidence type="ECO:0000313" key="4">
    <source>
        <dbReference type="Proteomes" id="UP001165667"/>
    </source>
</evidence>
<gene>
    <name evidence="3" type="ORF">M8523_15110</name>
</gene>
<accession>A0AA41YVJ5</accession>
<dbReference type="Proteomes" id="UP001165667">
    <property type="component" value="Unassembled WGS sequence"/>
</dbReference>